<evidence type="ECO:0000313" key="2">
    <source>
        <dbReference type="Proteomes" id="UP000017836"/>
    </source>
</evidence>
<dbReference type="EMBL" id="KI392502">
    <property type="protein sequence ID" value="ERN15538.1"/>
    <property type="molecule type" value="Genomic_DNA"/>
</dbReference>
<accession>U5D5D3</accession>
<dbReference type="eggNOG" id="ENOG502QT0G">
    <property type="taxonomic scope" value="Eukaryota"/>
</dbReference>
<dbReference type="InterPro" id="IPR008479">
    <property type="entry name" value="DUF760"/>
</dbReference>
<evidence type="ECO:0000313" key="1">
    <source>
        <dbReference type="EMBL" id="ERN15538.1"/>
    </source>
</evidence>
<organism evidence="1 2">
    <name type="scientific">Amborella trichopoda</name>
    <dbReference type="NCBI Taxonomy" id="13333"/>
    <lineage>
        <taxon>Eukaryota</taxon>
        <taxon>Viridiplantae</taxon>
        <taxon>Streptophyta</taxon>
        <taxon>Embryophyta</taxon>
        <taxon>Tracheophyta</taxon>
        <taxon>Spermatophyta</taxon>
        <taxon>Magnoliopsida</taxon>
        <taxon>Amborellales</taxon>
        <taxon>Amborellaceae</taxon>
        <taxon>Amborella</taxon>
    </lineage>
</organism>
<protein>
    <submittedName>
        <fullName evidence="1">Uncharacterized protein</fullName>
    </submittedName>
</protein>
<dbReference type="OrthoDB" id="25131at2759"/>
<dbReference type="PANTHER" id="PTHR31808:SF2">
    <property type="entry name" value="OS04G0596300 PROTEIN"/>
    <property type="match status" value="1"/>
</dbReference>
<dbReference type="KEGG" id="atr:18443828"/>
<reference evidence="2" key="1">
    <citation type="journal article" date="2013" name="Science">
        <title>The Amborella genome and the evolution of flowering plants.</title>
        <authorList>
            <consortium name="Amborella Genome Project"/>
        </authorList>
    </citation>
    <scope>NUCLEOTIDE SEQUENCE [LARGE SCALE GENOMIC DNA]</scope>
</reference>
<dbReference type="InterPro" id="IPR038925">
    <property type="entry name" value="At3g17800-like"/>
</dbReference>
<dbReference type="Gramene" id="ERN15538">
    <property type="protein sequence ID" value="ERN15538"/>
    <property type="gene ID" value="AMTR_s00048p00111750"/>
</dbReference>
<dbReference type="Proteomes" id="UP000017836">
    <property type="component" value="Unassembled WGS sequence"/>
</dbReference>
<sequence length="383" mass="43267">MHSSGVFGDGLMVFPVTGSCRFSEFRQFPFCGEPRFCFSGGFLKNGPSVRGLKHGCKLANLRVRRGINASGETSTPIAPLQFESPIGQFLAQILRTHPHLLPAAVDQQLERLQSDRESQKEEKSPSATDLLSRRIAEVKDKERQRALEEIIYALIVQKFMDVGVSMFPNIPTPSYSWPNQESKLQTIHSNEAFEMIENHLALVLGGRWPNPTQPRIEISKLRIGKLYAASIMYGYFLRRVDQRFQLERSMGTLSLEVEEDESDQVTEGEFFDAEFLVTESDSDDPKSYLLRSYVMHLNSESLQRYATIRSKEAVSVIEKQTQALFGRPDIRMAEDGSLDALNDEVIAVSFESLNALVLEAVAFGSFLWDVEGYADSKYHFLTN</sequence>
<dbReference type="PANTHER" id="PTHR31808">
    <property type="entry name" value="EXPRESSED PROTEIN"/>
    <property type="match status" value="1"/>
</dbReference>
<proteinExistence type="predicted"/>
<dbReference type="HOGENOM" id="CLU_041607_0_0_1"/>
<dbReference type="OMA" id="VMYANIL"/>
<name>U5D5D3_AMBTC</name>
<keyword evidence="2" id="KW-1185">Reference proteome</keyword>
<dbReference type="STRING" id="13333.U5D5D3"/>
<dbReference type="Pfam" id="PF05542">
    <property type="entry name" value="DUF760"/>
    <property type="match status" value="1"/>
</dbReference>
<dbReference type="GO" id="GO:0009536">
    <property type="term" value="C:plastid"/>
    <property type="evidence" value="ECO:0007669"/>
    <property type="project" value="EnsemblPlants"/>
</dbReference>
<dbReference type="AlphaFoldDB" id="U5D5D3"/>
<gene>
    <name evidence="1" type="ORF">AMTR_s00048p00111750</name>
</gene>